<dbReference type="InterPro" id="IPR036709">
    <property type="entry name" value="Autotransporte_beta_dom_sf"/>
</dbReference>
<keyword evidence="10" id="KW-0574">Periplasm</keyword>
<dbReference type="OrthoDB" id="8610050at2"/>
<comment type="subcellular location">
    <subcellularLocation>
        <location evidence="3">Cell outer membrane</location>
        <topology evidence="3">Multi-pass membrane protein</topology>
    </subcellularLocation>
    <subcellularLocation>
        <location evidence="1">Cell surface</location>
    </subcellularLocation>
    <subcellularLocation>
        <location evidence="2">Periplasm</location>
    </subcellularLocation>
    <subcellularLocation>
        <location evidence="4">Secreted</location>
    </subcellularLocation>
</comment>
<dbReference type="InterPro" id="IPR006315">
    <property type="entry name" value="OM_autotransptr_brl_dom"/>
</dbReference>
<dbReference type="GO" id="GO:0004252">
    <property type="term" value="F:serine-type endopeptidase activity"/>
    <property type="evidence" value="ECO:0007669"/>
    <property type="project" value="InterPro"/>
</dbReference>
<evidence type="ECO:0000256" key="4">
    <source>
        <dbReference type="ARBA" id="ARBA00004613"/>
    </source>
</evidence>
<dbReference type="Pfam" id="PF24078">
    <property type="entry name" value="Beta-sol_PIC_HAP1_IgA0_2nd"/>
    <property type="match status" value="1"/>
</dbReference>
<evidence type="ECO:0000256" key="15">
    <source>
        <dbReference type="ARBA" id="ARBA00023145"/>
    </source>
</evidence>
<dbReference type="InterPro" id="IPR000710">
    <property type="entry name" value="Peptidase_S6"/>
</dbReference>
<evidence type="ECO:0000256" key="6">
    <source>
        <dbReference type="ARBA" id="ARBA00022525"/>
    </source>
</evidence>
<evidence type="ECO:0000256" key="9">
    <source>
        <dbReference type="ARBA" id="ARBA00022729"/>
    </source>
</evidence>
<dbReference type="Pfam" id="PF03797">
    <property type="entry name" value="Autotransporter"/>
    <property type="match status" value="1"/>
</dbReference>
<keyword evidence="8 17" id="KW-0812">Transmembrane</keyword>
<keyword evidence="13" id="KW-0843">Virulence</keyword>
<dbReference type="EMBL" id="UFXZ01000001">
    <property type="protein sequence ID" value="STC87168.1"/>
    <property type="molecule type" value="Genomic_DNA"/>
</dbReference>
<proteinExistence type="predicted"/>
<sequence length="1984" mass="209986">MNKIFSLKYSASAAGYIAVAEICRGAQKSGTARRPSGVSLLLFFSALLSVPPGIASVVSDEIPYLVFRDFAENKGEFQPGTKNIKIYDKSGALVGVLDQAPFPDFSSVSAFDNDTGGIATLVAPQYIASVAHNRGYSAVAFGYRDDGSNRYRLVDRNDYPDNSLDFHLPRLNKIVTEVVPTPMTTAGTVKDTYKNTTRFPVFYRVGSGRQYTKTRDGRLNYLQGPYIYMTGGTIGVPQISDRSIVSNPGNTFDPVNGPLASYGTPGDSGSPLYTYDAYEGRWVLVAVARAYSGDAGATNWWVVLPSDFIRTAMAEDNDPAITPRAGQGALLWTYNSDAHSGTLSQPQSGVSFSMHGPTGEDLNTGKNLTFQRNDSGTGGGEIVLQSNIDQGAGVLTFDADYRVSAQNGQTWQGGGVIINQDKQVDWQLNGVAGDNLHRLGTGTLHINGMGENPGGLKVGDGLTLLDQRPDAAGKVRAFRSLNIASGRPTVKLMADQQLDPDSITWGFRGGTLDANGHDLTFHRLNMADYGAQLTNSASETATVTLDLRRSADPNYLVHGRFSGKLDLVSQMPGASAGTLAFDGGIDIDGTLSASGQRLLFQGHPRIHARDYSRNRPPVSAAQPDWEERQFTLNTLALTQTDFSLARNAAMQGDIQANASNITLNDSQVFVDNLDGEGVAMEIMPGISRAPGQERSRYRGNISLNNRSSLDSGGRSAGAITARGGDIRLQSGAEHQGDITLSAADLTIQGNHQGAISADGGSRVTLARGSVQNGDITLTNAATLTMANRNHSAITAAASRISLTSSAEHQGVLALRDHTALTLQGRNSGIITAAASEVTLAPGAEHRGIVALRDHARLALQGRSNGAITASASEITLAPDAEYRGTLDLREHATLASQGHSNGAITASASEITLASDAEHRGTLDLREQATLASQGHSNGTITAEASQLTLQGKHSRHDGEVNLSNNATLFSQGFIDGDIHAVASQVTLENDHRGNIVLTAGATLTEQGTVSSGNGNDIVADNSQVTLESGYERRGGAITLRHASTLISKGNNASDISADGSRVSLEGPGMFSGNLALANGSALTLYNHNRSPIVASASQVTLTPGSEHRDGAMTLSDNAALTIQGRNSGTIMARHSTVTLDGAGQHHGDIALNDNARLTVKAAAATPISAAAPLPLLRSAPPPQLSGAITLHAQSTLDSEGQSVATMTASNASAVHLGVHSRHTGPITLQASTLNAAGVSVGDWSAGNTSTIILRERGQQLGDINLANGSRLMAQGDVEGKLHAEHGRITLQPQGILRGDIHLEAASRLISEGKSEGALRVDASSVTLQGDGLHRGAVTLDNGAMLAIQAPTLGTAPAETRRQLQGDVHLMHASSLISAGRIDGKLSAADSTLYLGPGSQHQGGDIALNEGAILALDGRNQSAIKGAASLLTLGRSAEQQGDITLSHGAFLTSAGRSHGVIDLNDSGAYFGPESQHRGDLYLTGDNARLALLGGAALQGDLHVAGESLLRFGVKPAMGWPISATPSTGGTVDYRGRIAAPQAHVEMYDTLWRMSGDSRLAALQAENSLISATGSDFMTLNVDRLHADGALVALRADEAGSDRLVINERLSGNNNVVLVNYLEPTLPQGRLNVSLISAPAGSDRESFRTRLQPMGFSEVMPELITRESDGQMDWVLSGFAVAPDAQREEDAVSLLSLNYRRFMAEVQYLDKRQLDLRNDPSASGVWARLLHGAGSAAENYRDRYLHLQLGADRRYALRGTGELLAGATFTVTDGRASGDAFSSRSRTLGAGLYATALFPSGWFVDLNGKYAHQRTVYQVSLAGLGERQANNHAWYARADVGYRYALSEHTFIEPHLELVSGGYSSTRFDWQDHGMAVSLAQPGFTPLLATAGLALGKHFISGQGQTTLRMAIDYQSELLTTGDTQLRDASGERTIRGDRDARLRYSLGIESRISDALQLGLEVERSSFGDYNLDYSLQATLRYRF</sequence>
<dbReference type="PROSITE" id="PS51208">
    <property type="entry name" value="AUTOTRANSPORTER"/>
    <property type="match status" value="1"/>
</dbReference>
<evidence type="ECO:0000256" key="1">
    <source>
        <dbReference type="ARBA" id="ARBA00004241"/>
    </source>
</evidence>
<evidence type="ECO:0000256" key="11">
    <source>
        <dbReference type="ARBA" id="ARBA00022801"/>
    </source>
</evidence>
<dbReference type="InterPro" id="IPR005546">
    <property type="entry name" value="Autotransporte_beta"/>
</dbReference>
<dbReference type="SUPFAM" id="SSF103515">
    <property type="entry name" value="Autotransporter"/>
    <property type="match status" value="1"/>
</dbReference>
<keyword evidence="15" id="KW-0865">Zymogen</keyword>
<keyword evidence="17" id="KW-1133">Transmembrane helix</keyword>
<feature type="domain" description="Peptidase S6" evidence="19">
    <location>
        <begin position="56"/>
        <end position="311"/>
    </location>
</feature>
<keyword evidence="14 17" id="KW-0472">Membrane</keyword>
<evidence type="ECO:0000313" key="20">
    <source>
        <dbReference type="EMBL" id="STC87168.1"/>
    </source>
</evidence>
<keyword evidence="16" id="KW-0998">Cell outer membrane</keyword>
<dbReference type="SMR" id="A0A376DCY1"/>
<gene>
    <name evidence="20" type="primary">pic</name>
    <name evidence="20" type="ORF">NCTC12121_01395</name>
</gene>
<dbReference type="Gene3D" id="2.40.128.130">
    <property type="entry name" value="Autotransporter beta-domain"/>
    <property type="match status" value="1"/>
</dbReference>
<dbReference type="GO" id="GO:0042597">
    <property type="term" value="C:periplasmic space"/>
    <property type="evidence" value="ECO:0007669"/>
    <property type="project" value="UniProtKB-SubCell"/>
</dbReference>
<evidence type="ECO:0000256" key="14">
    <source>
        <dbReference type="ARBA" id="ARBA00023136"/>
    </source>
</evidence>
<name>A0A376DCY1_9GAMM</name>
<dbReference type="PROSITE" id="PS51691">
    <property type="entry name" value="PEPTIDASE_S6"/>
    <property type="match status" value="1"/>
</dbReference>
<evidence type="ECO:0000256" key="3">
    <source>
        <dbReference type="ARBA" id="ARBA00004571"/>
    </source>
</evidence>
<dbReference type="EC" id="3.4.21.-" evidence="20"/>
<accession>A0A376DCY1</accession>
<keyword evidence="6" id="KW-0964">Secreted</keyword>
<evidence type="ECO:0000256" key="16">
    <source>
        <dbReference type="ARBA" id="ARBA00023237"/>
    </source>
</evidence>
<keyword evidence="11 20" id="KW-0378">Hydrolase</keyword>
<dbReference type="SUPFAM" id="SSF50494">
    <property type="entry name" value="Trypsin-like serine proteases"/>
    <property type="match status" value="1"/>
</dbReference>
<dbReference type="PRINTS" id="PR00921">
    <property type="entry name" value="IGASERPTASE"/>
</dbReference>
<dbReference type="InterPro" id="IPR011050">
    <property type="entry name" value="Pectin_lyase_fold/virulence"/>
</dbReference>
<keyword evidence="7 20" id="KW-0645">Protease</keyword>
<protein>
    <submittedName>
        <fullName evidence="20">Serine protease pic autotransporter</fullName>
        <ecNumber evidence="20">3.4.21.-</ecNumber>
    </submittedName>
</protein>
<evidence type="ECO:0000256" key="8">
    <source>
        <dbReference type="ARBA" id="ARBA00022692"/>
    </source>
</evidence>
<dbReference type="RefSeq" id="WP_024522280.1">
    <property type="nucleotide sequence ID" value="NZ_CP065626.1"/>
</dbReference>
<evidence type="ECO:0000313" key="21">
    <source>
        <dbReference type="Proteomes" id="UP000255248"/>
    </source>
</evidence>
<dbReference type="GO" id="GO:0006508">
    <property type="term" value="P:proteolysis"/>
    <property type="evidence" value="ECO:0007669"/>
    <property type="project" value="UniProtKB-KW"/>
</dbReference>
<evidence type="ECO:0000256" key="7">
    <source>
        <dbReference type="ARBA" id="ARBA00022670"/>
    </source>
</evidence>
<dbReference type="InterPro" id="IPR030396">
    <property type="entry name" value="Peptidase_S6_dom"/>
</dbReference>
<keyword evidence="9" id="KW-0732">Signal</keyword>
<reference evidence="20 21" key="1">
    <citation type="submission" date="2018-06" db="EMBL/GenBank/DDBJ databases">
        <authorList>
            <consortium name="Pathogen Informatics"/>
            <person name="Doyle S."/>
        </authorList>
    </citation>
    <scope>NUCLEOTIDE SEQUENCE [LARGE SCALE GENOMIC DNA]</scope>
    <source>
        <strain evidence="20 21">NCTC12121</strain>
    </source>
</reference>
<evidence type="ECO:0000256" key="12">
    <source>
        <dbReference type="ARBA" id="ARBA00022825"/>
    </source>
</evidence>
<dbReference type="Proteomes" id="UP000255248">
    <property type="component" value="Unassembled WGS sequence"/>
</dbReference>
<evidence type="ECO:0000256" key="2">
    <source>
        <dbReference type="ARBA" id="ARBA00004418"/>
    </source>
</evidence>
<evidence type="ECO:0000259" key="18">
    <source>
        <dbReference type="PROSITE" id="PS51208"/>
    </source>
</evidence>
<dbReference type="NCBIfam" id="TIGR01414">
    <property type="entry name" value="autotrans_barl"/>
    <property type="match status" value="1"/>
</dbReference>
<dbReference type="InterPro" id="IPR012332">
    <property type="entry name" value="Autotransporter_pectin_lyase_C"/>
</dbReference>
<dbReference type="SMART" id="SM00869">
    <property type="entry name" value="Autotransporter"/>
    <property type="match status" value="1"/>
</dbReference>
<evidence type="ECO:0000256" key="5">
    <source>
        <dbReference type="ARBA" id="ARBA00022452"/>
    </source>
</evidence>
<dbReference type="Gene3D" id="2.40.10.120">
    <property type="match status" value="1"/>
</dbReference>
<keyword evidence="12" id="KW-0720">Serine protease</keyword>
<dbReference type="InterPro" id="IPR009003">
    <property type="entry name" value="Peptidase_S1_PA"/>
</dbReference>
<dbReference type="SUPFAM" id="SSF51126">
    <property type="entry name" value="Pectin lyase-like"/>
    <property type="match status" value="3"/>
</dbReference>
<dbReference type="GO" id="GO:0009986">
    <property type="term" value="C:cell surface"/>
    <property type="evidence" value="ECO:0007669"/>
    <property type="project" value="UniProtKB-SubCell"/>
</dbReference>
<dbReference type="GO" id="GO:0009279">
    <property type="term" value="C:cell outer membrane"/>
    <property type="evidence" value="ECO:0007669"/>
    <property type="project" value="UniProtKB-SubCell"/>
</dbReference>
<dbReference type="STRING" id="93378.A9798_06525"/>
<organism evidence="20 21">
    <name type="scientific">Edwardsiella hoshinae</name>
    <dbReference type="NCBI Taxonomy" id="93378"/>
    <lineage>
        <taxon>Bacteria</taxon>
        <taxon>Pseudomonadati</taxon>
        <taxon>Pseudomonadota</taxon>
        <taxon>Gammaproteobacteria</taxon>
        <taxon>Enterobacterales</taxon>
        <taxon>Hafniaceae</taxon>
        <taxon>Edwardsiella</taxon>
    </lineage>
</organism>
<dbReference type="InterPro" id="IPR057393">
    <property type="entry name" value="PIC_HAP1_IgA0_b-sol2"/>
</dbReference>
<evidence type="ECO:0000256" key="10">
    <source>
        <dbReference type="ARBA" id="ARBA00022764"/>
    </source>
</evidence>
<evidence type="ECO:0000259" key="19">
    <source>
        <dbReference type="PROSITE" id="PS51691"/>
    </source>
</evidence>
<feature type="domain" description="Autotransporter" evidence="18">
    <location>
        <begin position="1717"/>
        <end position="1984"/>
    </location>
</feature>
<evidence type="ECO:0000256" key="17">
    <source>
        <dbReference type="SAM" id="Phobius"/>
    </source>
</evidence>
<keyword evidence="5" id="KW-1134">Transmembrane beta strand</keyword>
<dbReference type="Pfam" id="PF02395">
    <property type="entry name" value="Peptidase_S6"/>
    <property type="match status" value="1"/>
</dbReference>
<dbReference type="Gene3D" id="2.160.20.20">
    <property type="match status" value="4"/>
</dbReference>
<feature type="transmembrane region" description="Helical" evidence="17">
    <location>
        <begin position="38"/>
        <end position="58"/>
    </location>
</feature>
<dbReference type="GO" id="GO:0005576">
    <property type="term" value="C:extracellular region"/>
    <property type="evidence" value="ECO:0007669"/>
    <property type="project" value="UniProtKB-SubCell"/>
</dbReference>
<evidence type="ECO:0000256" key="13">
    <source>
        <dbReference type="ARBA" id="ARBA00023026"/>
    </source>
</evidence>